<name>M3AHI5_PSEFD</name>
<evidence type="ECO:0000313" key="3">
    <source>
        <dbReference type="Proteomes" id="UP000016932"/>
    </source>
</evidence>
<dbReference type="KEGG" id="pfj:MYCFIDRAFT_195214"/>
<feature type="region of interest" description="Disordered" evidence="1">
    <location>
        <begin position="50"/>
        <end position="80"/>
    </location>
</feature>
<dbReference type="Proteomes" id="UP000016932">
    <property type="component" value="Unassembled WGS sequence"/>
</dbReference>
<sequence>MPPRLNVADTPRYTTVARARPDGAASNMYEWVERRQRRWGEPLQKVTGWGDNYVGGRWGEPVRGSGDSAGRRWGEQRRWGDDSVERRWGEPVRESGDSAGRQWGEPAISRLRAQREYGHAMSDWLAYLANASRGTSWGEAPDSHDGWNDSGWDAASTGVRECDESDSGDLAVSDHFDGRDQSDGWGGESKHSRAEAHKGWSDWGEEPGASAFSDHFDGRDQSNDWGGEPKHSRAEAHKGWSDWGGHSGWRDESGDLAVSDHFDGRDQSDGWGGKVKHSRAEAHKDRSGWGEHSGWANASSWEMDSWGASMESEHFDGWDASMKSEPSNNWDNSMKSEHSDSSSESLLTPSATTDSSPEPSWGTRQYSPIQRQDEEVKELRRQLAEEKRKNAELGRRLYTLENEQIDPGSTVLGAIGEDDTAETAAFKRFVEEHTPRSTSFTPKAARNISATENFDSPPNKLSKATLESIATSLPSNKFPTGKERDSQILKREANNAHPDRLSGTIHDTIYGTRPVFFTMSDETTFADVLQAWKERRGIEDDGLDLAHEVELVDLEKTAGMLGFTNDHHIELNLLQLDEGGSGESDEWLEAGW</sequence>
<evidence type="ECO:0008006" key="4">
    <source>
        <dbReference type="Google" id="ProtNLM"/>
    </source>
</evidence>
<feature type="compositionally biased region" description="Basic and acidic residues" evidence="1">
    <location>
        <begin position="214"/>
        <end position="240"/>
    </location>
</feature>
<feature type="compositionally biased region" description="Basic and acidic residues" evidence="1">
    <location>
        <begin position="371"/>
        <end position="381"/>
    </location>
</feature>
<dbReference type="GeneID" id="19335456"/>
<accession>M3AHI5</accession>
<proteinExistence type="predicted"/>
<gene>
    <name evidence="2" type="ORF">MYCFIDRAFT_195214</name>
</gene>
<dbReference type="OrthoDB" id="3649803at2759"/>
<evidence type="ECO:0000313" key="2">
    <source>
        <dbReference type="EMBL" id="EME84051.1"/>
    </source>
</evidence>
<dbReference type="RefSeq" id="XP_007924675.1">
    <property type="nucleotide sequence ID" value="XM_007926484.1"/>
</dbReference>
<feature type="compositionally biased region" description="Polar residues" evidence="1">
    <location>
        <begin position="351"/>
        <end position="370"/>
    </location>
</feature>
<feature type="compositionally biased region" description="Basic and acidic residues" evidence="1">
    <location>
        <begin position="69"/>
        <end position="80"/>
    </location>
</feature>
<organism evidence="2 3">
    <name type="scientific">Pseudocercospora fijiensis (strain CIRAD86)</name>
    <name type="common">Black leaf streak disease fungus</name>
    <name type="synonym">Mycosphaerella fijiensis</name>
    <dbReference type="NCBI Taxonomy" id="383855"/>
    <lineage>
        <taxon>Eukaryota</taxon>
        <taxon>Fungi</taxon>
        <taxon>Dikarya</taxon>
        <taxon>Ascomycota</taxon>
        <taxon>Pezizomycotina</taxon>
        <taxon>Dothideomycetes</taxon>
        <taxon>Dothideomycetidae</taxon>
        <taxon>Mycosphaerellales</taxon>
        <taxon>Mycosphaerellaceae</taxon>
        <taxon>Pseudocercospora</taxon>
    </lineage>
</organism>
<dbReference type="CDD" id="cd14686">
    <property type="entry name" value="bZIP"/>
    <property type="match status" value="1"/>
</dbReference>
<dbReference type="HOGENOM" id="CLU_460885_0_0_1"/>
<protein>
    <recommendedName>
        <fullName evidence="4">Ubiquitin-like domain-containing protein</fullName>
    </recommendedName>
</protein>
<dbReference type="EMBL" id="KB446557">
    <property type="protein sequence ID" value="EME84051.1"/>
    <property type="molecule type" value="Genomic_DNA"/>
</dbReference>
<evidence type="ECO:0000256" key="1">
    <source>
        <dbReference type="SAM" id="MobiDB-lite"/>
    </source>
</evidence>
<keyword evidence="3" id="KW-1185">Reference proteome</keyword>
<feature type="region of interest" description="Disordered" evidence="1">
    <location>
        <begin position="135"/>
        <end position="246"/>
    </location>
</feature>
<feature type="region of interest" description="Disordered" evidence="1">
    <location>
        <begin position="260"/>
        <end position="293"/>
    </location>
</feature>
<feature type="compositionally biased region" description="Basic and acidic residues" evidence="1">
    <location>
        <begin position="172"/>
        <end position="200"/>
    </location>
</feature>
<dbReference type="AlphaFoldDB" id="M3AHI5"/>
<feature type="region of interest" description="Disordered" evidence="1">
    <location>
        <begin position="318"/>
        <end position="381"/>
    </location>
</feature>
<reference evidence="2 3" key="1">
    <citation type="journal article" date="2012" name="PLoS Pathog.">
        <title>Diverse lifestyles and strategies of plant pathogenesis encoded in the genomes of eighteen Dothideomycetes fungi.</title>
        <authorList>
            <person name="Ohm R.A."/>
            <person name="Feau N."/>
            <person name="Henrissat B."/>
            <person name="Schoch C.L."/>
            <person name="Horwitz B.A."/>
            <person name="Barry K.W."/>
            <person name="Condon B.J."/>
            <person name="Copeland A.C."/>
            <person name="Dhillon B."/>
            <person name="Glaser F."/>
            <person name="Hesse C.N."/>
            <person name="Kosti I."/>
            <person name="LaButti K."/>
            <person name="Lindquist E.A."/>
            <person name="Lucas S."/>
            <person name="Salamov A.A."/>
            <person name="Bradshaw R.E."/>
            <person name="Ciuffetti L."/>
            <person name="Hamelin R.C."/>
            <person name="Kema G.H.J."/>
            <person name="Lawrence C."/>
            <person name="Scott J.A."/>
            <person name="Spatafora J.W."/>
            <person name="Turgeon B.G."/>
            <person name="de Wit P.J.G.M."/>
            <person name="Zhong S."/>
            <person name="Goodwin S.B."/>
            <person name="Grigoriev I.V."/>
        </authorList>
    </citation>
    <scope>NUCLEOTIDE SEQUENCE [LARGE SCALE GENOMIC DNA]</scope>
    <source>
        <strain evidence="2 3">CIRAD86</strain>
    </source>
</reference>
<feature type="compositionally biased region" description="Basic and acidic residues" evidence="1">
    <location>
        <begin position="278"/>
        <end position="289"/>
    </location>
</feature>
<dbReference type="VEuPathDB" id="FungiDB:MYCFIDRAFT_195214"/>